<proteinExistence type="predicted"/>
<evidence type="ECO:0000256" key="1">
    <source>
        <dbReference type="ARBA" id="ARBA00023125"/>
    </source>
</evidence>
<dbReference type="SUPFAM" id="SSF51182">
    <property type="entry name" value="RmlC-like cupins"/>
    <property type="match status" value="1"/>
</dbReference>
<dbReference type="SMART" id="SM00530">
    <property type="entry name" value="HTH_XRE"/>
    <property type="match status" value="1"/>
</dbReference>
<protein>
    <submittedName>
        <fullName evidence="3">Transcriptional regulator with XRE-family HTH domain</fullName>
    </submittedName>
</protein>
<name>A0A7W5DQ16_9PORP</name>
<dbReference type="Pfam" id="PF01381">
    <property type="entry name" value="HTH_3"/>
    <property type="match status" value="1"/>
</dbReference>
<dbReference type="Gene3D" id="1.10.260.40">
    <property type="entry name" value="lambda repressor-like DNA-binding domains"/>
    <property type="match status" value="1"/>
</dbReference>
<sequence length="191" mass="20880">MTNETSIGSKITTIRESKQLTKETLAERSGLSVEQVEAIENNSTIASLYVLLKIARALGVRLGTFLDDTTSNEPIIVSKQEAKPTISFSTQNTPSQAHLKFYSLAGGKADRHLEPFLIDVLPAEEQTLSSSSHEGEEFVYVISGKITVRYAQNVYNLQVGDSIYYDSIVSHLIVSAVDEPAKVLAVLYTPA</sequence>
<evidence type="ECO:0000313" key="4">
    <source>
        <dbReference type="Proteomes" id="UP000544222"/>
    </source>
</evidence>
<feature type="domain" description="HTH cro/C1-type" evidence="2">
    <location>
        <begin position="11"/>
        <end position="65"/>
    </location>
</feature>
<dbReference type="GO" id="GO:0003677">
    <property type="term" value="F:DNA binding"/>
    <property type="evidence" value="ECO:0007669"/>
    <property type="project" value="UniProtKB-KW"/>
</dbReference>
<accession>A0A7W5DQ16</accession>
<dbReference type="SUPFAM" id="SSF47413">
    <property type="entry name" value="lambda repressor-like DNA-binding domains"/>
    <property type="match status" value="1"/>
</dbReference>
<dbReference type="Pfam" id="PF07883">
    <property type="entry name" value="Cupin_2"/>
    <property type="match status" value="1"/>
</dbReference>
<dbReference type="InterPro" id="IPR050807">
    <property type="entry name" value="TransReg_Diox_bact_type"/>
</dbReference>
<dbReference type="CDD" id="cd02209">
    <property type="entry name" value="cupin_XRE_C"/>
    <property type="match status" value="1"/>
</dbReference>
<dbReference type="PANTHER" id="PTHR46797">
    <property type="entry name" value="HTH-TYPE TRANSCRIPTIONAL REGULATOR"/>
    <property type="match status" value="1"/>
</dbReference>
<dbReference type="PROSITE" id="PS50943">
    <property type="entry name" value="HTH_CROC1"/>
    <property type="match status" value="1"/>
</dbReference>
<dbReference type="InterPro" id="IPR001387">
    <property type="entry name" value="Cro/C1-type_HTH"/>
</dbReference>
<dbReference type="InterPro" id="IPR014710">
    <property type="entry name" value="RmlC-like_jellyroll"/>
</dbReference>
<dbReference type="GO" id="GO:0005829">
    <property type="term" value="C:cytosol"/>
    <property type="evidence" value="ECO:0007669"/>
    <property type="project" value="TreeGrafter"/>
</dbReference>
<organism evidence="3 4">
    <name type="scientific">Microbacter margulisiae</name>
    <dbReference type="NCBI Taxonomy" id="1350067"/>
    <lineage>
        <taxon>Bacteria</taxon>
        <taxon>Pseudomonadati</taxon>
        <taxon>Bacteroidota</taxon>
        <taxon>Bacteroidia</taxon>
        <taxon>Bacteroidales</taxon>
        <taxon>Porphyromonadaceae</taxon>
        <taxon>Microbacter</taxon>
    </lineage>
</organism>
<keyword evidence="1" id="KW-0238">DNA-binding</keyword>
<dbReference type="AlphaFoldDB" id="A0A7W5DQ16"/>
<evidence type="ECO:0000259" key="2">
    <source>
        <dbReference type="PROSITE" id="PS50943"/>
    </source>
</evidence>
<dbReference type="Proteomes" id="UP000544222">
    <property type="component" value="Unassembled WGS sequence"/>
</dbReference>
<dbReference type="EMBL" id="JACHYB010000001">
    <property type="protein sequence ID" value="MBB3186877.1"/>
    <property type="molecule type" value="Genomic_DNA"/>
</dbReference>
<dbReference type="GO" id="GO:0003700">
    <property type="term" value="F:DNA-binding transcription factor activity"/>
    <property type="evidence" value="ECO:0007669"/>
    <property type="project" value="TreeGrafter"/>
</dbReference>
<dbReference type="Gene3D" id="2.60.120.10">
    <property type="entry name" value="Jelly Rolls"/>
    <property type="match status" value="1"/>
</dbReference>
<dbReference type="InterPro" id="IPR010982">
    <property type="entry name" value="Lambda_DNA-bd_dom_sf"/>
</dbReference>
<reference evidence="3 4" key="1">
    <citation type="submission" date="2020-08" db="EMBL/GenBank/DDBJ databases">
        <title>Genomic Encyclopedia of Type Strains, Phase IV (KMG-IV): sequencing the most valuable type-strain genomes for metagenomic binning, comparative biology and taxonomic classification.</title>
        <authorList>
            <person name="Goeker M."/>
        </authorList>
    </citation>
    <scope>NUCLEOTIDE SEQUENCE [LARGE SCALE GENOMIC DNA]</scope>
    <source>
        <strain evidence="3 4">DSM 27471</strain>
    </source>
</reference>
<gene>
    <name evidence="3" type="ORF">FHX64_001040</name>
</gene>
<evidence type="ECO:0000313" key="3">
    <source>
        <dbReference type="EMBL" id="MBB3186877.1"/>
    </source>
</evidence>
<dbReference type="PANTHER" id="PTHR46797:SF19">
    <property type="entry name" value="BLL2473 PROTEIN"/>
    <property type="match status" value="1"/>
</dbReference>
<dbReference type="InterPro" id="IPR013096">
    <property type="entry name" value="Cupin_2"/>
</dbReference>
<dbReference type="CDD" id="cd00093">
    <property type="entry name" value="HTH_XRE"/>
    <property type="match status" value="1"/>
</dbReference>
<dbReference type="InterPro" id="IPR011051">
    <property type="entry name" value="RmlC_Cupin_sf"/>
</dbReference>
<keyword evidence="4" id="KW-1185">Reference proteome</keyword>
<comment type="caution">
    <text evidence="3">The sequence shown here is derived from an EMBL/GenBank/DDBJ whole genome shotgun (WGS) entry which is preliminary data.</text>
</comment>
<dbReference type="RefSeq" id="WP_183412714.1">
    <property type="nucleotide sequence ID" value="NZ_JACHYB010000001.1"/>
</dbReference>